<organism evidence="1 2">
    <name type="scientific">Coemansia biformis</name>
    <dbReference type="NCBI Taxonomy" id="1286918"/>
    <lineage>
        <taxon>Eukaryota</taxon>
        <taxon>Fungi</taxon>
        <taxon>Fungi incertae sedis</taxon>
        <taxon>Zoopagomycota</taxon>
        <taxon>Kickxellomycotina</taxon>
        <taxon>Kickxellomycetes</taxon>
        <taxon>Kickxellales</taxon>
        <taxon>Kickxellaceae</taxon>
        <taxon>Coemansia</taxon>
    </lineage>
</organism>
<proteinExistence type="predicted"/>
<protein>
    <submittedName>
        <fullName evidence="1">Uncharacterized protein</fullName>
    </submittedName>
</protein>
<reference evidence="1" key="1">
    <citation type="submission" date="2022-07" db="EMBL/GenBank/DDBJ databases">
        <title>Phylogenomic reconstructions and comparative analyses of Kickxellomycotina fungi.</title>
        <authorList>
            <person name="Reynolds N.K."/>
            <person name="Stajich J.E."/>
            <person name="Barry K."/>
            <person name="Grigoriev I.V."/>
            <person name="Crous P."/>
            <person name="Smith M.E."/>
        </authorList>
    </citation>
    <scope>NUCLEOTIDE SEQUENCE</scope>
    <source>
        <strain evidence="1">BCRC 34381</strain>
    </source>
</reference>
<gene>
    <name evidence="1" type="ORF">LPJ61_001192</name>
</gene>
<dbReference type="Proteomes" id="UP001143981">
    <property type="component" value="Unassembled WGS sequence"/>
</dbReference>
<sequence>MDDRQQSLRVHDYTVLATLGLSTFYSSIAARLEGDQGRPVSDVALRRVLGDEQHACAPGSPARKRKGAFDNGAVAGGASSAAASSRLQSPQSSGLFAETSSALGKAAQKKISGGTRGRASGAPGARLKSAFARVGPDSSICAEGDLGTEMGAAESRACKGRAHTARADAAAAAAAAGAADMRPKEYGEVWFDRYL</sequence>
<evidence type="ECO:0000313" key="2">
    <source>
        <dbReference type="Proteomes" id="UP001143981"/>
    </source>
</evidence>
<name>A0A9W8CZT6_9FUNG</name>
<comment type="caution">
    <text evidence="1">The sequence shown here is derived from an EMBL/GenBank/DDBJ whole genome shotgun (WGS) entry which is preliminary data.</text>
</comment>
<accession>A0A9W8CZT6</accession>
<dbReference type="AlphaFoldDB" id="A0A9W8CZT6"/>
<feature type="non-terminal residue" evidence="1">
    <location>
        <position position="195"/>
    </location>
</feature>
<dbReference type="OrthoDB" id="9332038at2759"/>
<evidence type="ECO:0000313" key="1">
    <source>
        <dbReference type="EMBL" id="KAJ1734200.1"/>
    </source>
</evidence>
<dbReference type="EMBL" id="JANBOI010000088">
    <property type="protein sequence ID" value="KAJ1734200.1"/>
    <property type="molecule type" value="Genomic_DNA"/>
</dbReference>
<keyword evidence="2" id="KW-1185">Reference proteome</keyword>